<sequence length="383" mass="42945">MTPTKILINLLNNPTRITSKSQAKQLHAQIFKTIDPNSPSHVSKLLSIYTNLNLLHDSLDLFNTLQSPPPPLAWKSIIRCYTDNGLFVRSLLYFVKMMDSGVYPDHNVFPSVLKSCTLLVDFRFGESVHACIIRLGVDIDLYTNNALMNMYAKFQSLGLGVSSGGKFYEHKVLDKMPQRNGNRELSRGLVSCTEFNDSTVDLRHKFEKQVVNIGPNVSLDGIGDDLSSNYGSGQVDDHSCGRMYNGIKPLQMDSLRKVFETMPIRDLVSWNTMIVGLARNGLYEESLKMVREMGNANLKPDSFTLSSVLPVFAEYVDVVKGKEIHGYSIRHGLDMDVYIGSSLIDMYAKCTRVEDSRRFRVIDKVSIGDGPCKTFPKPTEALP</sequence>
<protein>
    <submittedName>
        <fullName evidence="1">Uncharacterized protein</fullName>
    </submittedName>
</protein>
<accession>A0ACC0YDB0</accession>
<name>A0ACC0YDB0_9ROSI</name>
<organism evidence="1 2">
    <name type="scientific">Pistacia integerrima</name>
    <dbReference type="NCBI Taxonomy" id="434235"/>
    <lineage>
        <taxon>Eukaryota</taxon>
        <taxon>Viridiplantae</taxon>
        <taxon>Streptophyta</taxon>
        <taxon>Embryophyta</taxon>
        <taxon>Tracheophyta</taxon>
        <taxon>Spermatophyta</taxon>
        <taxon>Magnoliopsida</taxon>
        <taxon>eudicotyledons</taxon>
        <taxon>Gunneridae</taxon>
        <taxon>Pentapetalae</taxon>
        <taxon>rosids</taxon>
        <taxon>malvids</taxon>
        <taxon>Sapindales</taxon>
        <taxon>Anacardiaceae</taxon>
        <taxon>Pistacia</taxon>
    </lineage>
</organism>
<reference evidence="2" key="1">
    <citation type="journal article" date="2023" name="G3 (Bethesda)">
        <title>Genome assembly and association tests identify interacting loci associated with vigor, precocity, and sex in interspecific pistachio rootstocks.</title>
        <authorList>
            <person name="Palmer W."/>
            <person name="Jacygrad E."/>
            <person name="Sagayaradj S."/>
            <person name="Cavanaugh K."/>
            <person name="Han R."/>
            <person name="Bertier L."/>
            <person name="Beede B."/>
            <person name="Kafkas S."/>
            <person name="Golino D."/>
            <person name="Preece J."/>
            <person name="Michelmore R."/>
        </authorList>
    </citation>
    <scope>NUCLEOTIDE SEQUENCE [LARGE SCALE GENOMIC DNA]</scope>
</reference>
<dbReference type="EMBL" id="CM047742">
    <property type="protein sequence ID" value="KAJ0034210.1"/>
    <property type="molecule type" value="Genomic_DNA"/>
</dbReference>
<evidence type="ECO:0000313" key="1">
    <source>
        <dbReference type="EMBL" id="KAJ0034210.1"/>
    </source>
</evidence>
<gene>
    <name evidence="1" type="ORF">Pint_25081</name>
</gene>
<evidence type="ECO:0000313" key="2">
    <source>
        <dbReference type="Proteomes" id="UP001163603"/>
    </source>
</evidence>
<comment type="caution">
    <text evidence="1">The sequence shown here is derived from an EMBL/GenBank/DDBJ whole genome shotgun (WGS) entry which is preliminary data.</text>
</comment>
<proteinExistence type="predicted"/>
<keyword evidence="2" id="KW-1185">Reference proteome</keyword>
<dbReference type="Proteomes" id="UP001163603">
    <property type="component" value="Chromosome 7"/>
</dbReference>